<dbReference type="RefSeq" id="XP_007779397.1">
    <property type="nucleotide sequence ID" value="XM_007781207.1"/>
</dbReference>
<dbReference type="eggNOG" id="ENOG502SBZM">
    <property type="taxonomic scope" value="Eukaryota"/>
</dbReference>
<dbReference type="HOGENOM" id="CLU_103049_0_0_1"/>
<evidence type="ECO:0000313" key="2">
    <source>
        <dbReference type="EMBL" id="EON64080.1"/>
    </source>
</evidence>
<proteinExistence type="predicted"/>
<dbReference type="OMA" id="KPKQHIH"/>
<organism evidence="2 3">
    <name type="scientific">Coniosporium apollinis (strain CBS 100218)</name>
    <name type="common">Rock-inhabiting black yeast</name>
    <dbReference type="NCBI Taxonomy" id="1168221"/>
    <lineage>
        <taxon>Eukaryota</taxon>
        <taxon>Fungi</taxon>
        <taxon>Dikarya</taxon>
        <taxon>Ascomycota</taxon>
        <taxon>Pezizomycotina</taxon>
        <taxon>Dothideomycetes</taxon>
        <taxon>Dothideomycetes incertae sedis</taxon>
        <taxon>Coniosporium</taxon>
    </lineage>
</organism>
<feature type="region of interest" description="Disordered" evidence="1">
    <location>
        <begin position="162"/>
        <end position="187"/>
    </location>
</feature>
<dbReference type="GeneID" id="19900621"/>
<feature type="compositionally biased region" description="Polar residues" evidence="1">
    <location>
        <begin position="83"/>
        <end position="93"/>
    </location>
</feature>
<keyword evidence="3" id="KW-1185">Reference proteome</keyword>
<evidence type="ECO:0000256" key="1">
    <source>
        <dbReference type="SAM" id="MobiDB-lite"/>
    </source>
</evidence>
<reference evidence="3" key="1">
    <citation type="submission" date="2012-06" db="EMBL/GenBank/DDBJ databases">
        <title>The genome sequence of Coniosporium apollinis CBS 100218.</title>
        <authorList>
            <consortium name="The Broad Institute Genome Sequencing Platform"/>
            <person name="Cuomo C."/>
            <person name="Gorbushina A."/>
            <person name="Noack S."/>
            <person name="Walker B."/>
            <person name="Young S.K."/>
            <person name="Zeng Q."/>
            <person name="Gargeya S."/>
            <person name="Fitzgerald M."/>
            <person name="Haas B."/>
            <person name="Abouelleil A."/>
            <person name="Alvarado L."/>
            <person name="Arachchi H.M."/>
            <person name="Berlin A.M."/>
            <person name="Chapman S.B."/>
            <person name="Goldberg J."/>
            <person name="Griggs A."/>
            <person name="Gujja S."/>
            <person name="Hansen M."/>
            <person name="Howarth C."/>
            <person name="Imamovic A."/>
            <person name="Larimer J."/>
            <person name="McCowan C."/>
            <person name="Montmayeur A."/>
            <person name="Murphy C."/>
            <person name="Neiman D."/>
            <person name="Pearson M."/>
            <person name="Priest M."/>
            <person name="Roberts A."/>
            <person name="Saif S."/>
            <person name="Shea T."/>
            <person name="Sisk P."/>
            <person name="Sykes S."/>
            <person name="Wortman J."/>
            <person name="Nusbaum C."/>
            <person name="Birren B."/>
        </authorList>
    </citation>
    <scope>NUCLEOTIDE SEQUENCE [LARGE SCALE GENOMIC DNA]</scope>
    <source>
        <strain evidence="3">CBS 100218</strain>
    </source>
</reference>
<dbReference type="OrthoDB" id="5403157at2759"/>
<protein>
    <submittedName>
        <fullName evidence="2">Uncharacterized protein</fullName>
    </submittedName>
</protein>
<feature type="region of interest" description="Disordered" evidence="1">
    <location>
        <begin position="1"/>
        <end position="93"/>
    </location>
</feature>
<evidence type="ECO:0000313" key="3">
    <source>
        <dbReference type="Proteomes" id="UP000016924"/>
    </source>
</evidence>
<gene>
    <name evidence="2" type="ORF">W97_03310</name>
</gene>
<feature type="compositionally biased region" description="Basic and acidic residues" evidence="1">
    <location>
        <begin position="162"/>
        <end position="172"/>
    </location>
</feature>
<dbReference type="AlphaFoldDB" id="R7YQA8"/>
<dbReference type="EMBL" id="JH767566">
    <property type="protein sequence ID" value="EON64080.1"/>
    <property type="molecule type" value="Genomic_DNA"/>
</dbReference>
<feature type="compositionally biased region" description="Polar residues" evidence="1">
    <location>
        <begin position="58"/>
        <end position="74"/>
    </location>
</feature>
<sequence>MSAGRASPIFQPSSPLSPKIDHLALPTQARRRGHSSRQHSGSGSLKLPGLPRFHPANFPSQNSSTANTPSSGIGSPQPPLSPRIQNKQYSEAQRQLYLYQRDLMSTAKGRSYSNHKPASPRLMPLGSPGPVTPLELEGQGGDYLLAAASAKGASPGEIVDTIIREEAKRRDQLSPQPPASSSPFGRR</sequence>
<feature type="region of interest" description="Disordered" evidence="1">
    <location>
        <begin position="108"/>
        <end position="136"/>
    </location>
</feature>
<accession>R7YQA8</accession>
<name>R7YQA8_CONA1</name>
<dbReference type="Proteomes" id="UP000016924">
    <property type="component" value="Unassembled WGS sequence"/>
</dbReference>